<dbReference type="InterPro" id="IPR053859">
    <property type="entry name" value="MVD-like_N"/>
</dbReference>
<name>A0A6V7V4W2_MELEN</name>
<keyword evidence="17" id="KW-0812">Transmembrane</keyword>
<keyword evidence="7 15" id="KW-0067">ATP-binding</keyword>
<keyword evidence="11 16" id="KW-1207">Sterol metabolism</keyword>
<evidence type="ECO:0000256" key="14">
    <source>
        <dbReference type="ARBA" id="ARBA00048154"/>
    </source>
</evidence>
<dbReference type="SUPFAM" id="SSF54211">
    <property type="entry name" value="Ribosomal protein S5 domain 2-like"/>
    <property type="match status" value="1"/>
</dbReference>
<dbReference type="GO" id="GO:0005829">
    <property type="term" value="C:cytosol"/>
    <property type="evidence" value="ECO:0007669"/>
    <property type="project" value="InterPro"/>
</dbReference>
<dbReference type="GO" id="GO:0019287">
    <property type="term" value="P:isopentenyl diphosphate biosynthetic process, mevalonate pathway"/>
    <property type="evidence" value="ECO:0007669"/>
    <property type="project" value="UniProtKB-UniRule"/>
</dbReference>
<dbReference type="GO" id="GO:0004163">
    <property type="term" value="F:diphosphomevalonate decarboxylase activity"/>
    <property type="evidence" value="ECO:0007669"/>
    <property type="project" value="UniProtKB-UniRule"/>
</dbReference>
<evidence type="ECO:0000313" key="21">
    <source>
        <dbReference type="Proteomes" id="UP000580250"/>
    </source>
</evidence>
<dbReference type="FunFam" id="3.30.230.10:FF:000072">
    <property type="entry name" value="Diphosphomevalonate decarboxylase"/>
    <property type="match status" value="1"/>
</dbReference>
<dbReference type="SUPFAM" id="SSF55060">
    <property type="entry name" value="GHMP Kinase, C-terminal domain"/>
    <property type="match status" value="1"/>
</dbReference>
<dbReference type="EMBL" id="CAJEWN010000152">
    <property type="protein sequence ID" value="CAD2169329.1"/>
    <property type="molecule type" value="Genomic_DNA"/>
</dbReference>
<evidence type="ECO:0000256" key="5">
    <source>
        <dbReference type="ARBA" id="ARBA00022516"/>
    </source>
</evidence>
<evidence type="ECO:0000256" key="7">
    <source>
        <dbReference type="ARBA" id="ARBA00022840"/>
    </source>
</evidence>
<dbReference type="OrthoDB" id="10253702at2759"/>
<keyword evidence="10 15" id="KW-0443">Lipid metabolism</keyword>
<keyword evidence="5 16" id="KW-0444">Lipid biosynthesis</keyword>
<feature type="domain" description="Diphosphomevalonate decarboxylase-like N-terminal" evidence="19">
    <location>
        <begin position="12"/>
        <end position="172"/>
    </location>
</feature>
<dbReference type="InterPro" id="IPR029765">
    <property type="entry name" value="Mev_diP_decarb"/>
</dbReference>
<evidence type="ECO:0000259" key="19">
    <source>
        <dbReference type="Pfam" id="PF22700"/>
    </source>
</evidence>
<dbReference type="InterPro" id="IPR036554">
    <property type="entry name" value="GHMP_kinase_C_sf"/>
</dbReference>
<dbReference type="InterPro" id="IPR014721">
    <property type="entry name" value="Ribsml_uS5_D2-typ_fold_subgr"/>
</dbReference>
<keyword evidence="16" id="KW-0153">Cholesterol metabolism</keyword>
<feature type="domain" description="Mvd1 C-terminal" evidence="18">
    <location>
        <begin position="192"/>
        <end position="406"/>
    </location>
</feature>
<evidence type="ECO:0000256" key="13">
    <source>
        <dbReference type="ARBA" id="ARBA00023239"/>
    </source>
</evidence>
<dbReference type="UniPathway" id="UPA00063"/>
<evidence type="ECO:0000256" key="2">
    <source>
        <dbReference type="ARBA" id="ARBA00008831"/>
    </source>
</evidence>
<evidence type="ECO:0000256" key="11">
    <source>
        <dbReference type="ARBA" id="ARBA00023166"/>
    </source>
</evidence>
<keyword evidence="12 16" id="KW-0753">Steroid metabolism</keyword>
<reference evidence="20 21" key="1">
    <citation type="submission" date="2020-08" db="EMBL/GenBank/DDBJ databases">
        <authorList>
            <person name="Koutsovoulos G."/>
            <person name="Danchin GJ E."/>
        </authorList>
    </citation>
    <scope>NUCLEOTIDE SEQUENCE [LARGE SCALE GENOMIC DNA]</scope>
</reference>
<evidence type="ECO:0000256" key="17">
    <source>
        <dbReference type="SAM" id="Phobius"/>
    </source>
</evidence>
<dbReference type="EC" id="4.1.1.33" evidence="3 15"/>
<evidence type="ECO:0000256" key="1">
    <source>
        <dbReference type="ARBA" id="ARBA00003812"/>
    </source>
</evidence>
<keyword evidence="13 15" id="KW-0456">Lyase</keyword>
<keyword evidence="16" id="KW-0152">Cholesterol biosynthesis</keyword>
<evidence type="ECO:0000256" key="12">
    <source>
        <dbReference type="ARBA" id="ARBA00023221"/>
    </source>
</evidence>
<evidence type="ECO:0000256" key="4">
    <source>
        <dbReference type="ARBA" id="ARBA00019335"/>
    </source>
</evidence>
<dbReference type="Gene3D" id="3.30.70.890">
    <property type="entry name" value="GHMP kinase, C-terminal domain"/>
    <property type="match status" value="1"/>
</dbReference>
<keyword evidence="6 15" id="KW-0547">Nucleotide-binding</keyword>
<evidence type="ECO:0000256" key="9">
    <source>
        <dbReference type="ARBA" id="ARBA00023011"/>
    </source>
</evidence>
<feature type="transmembrane region" description="Helical" evidence="17">
    <location>
        <begin position="110"/>
        <end position="134"/>
    </location>
</feature>
<accession>A0A6V7V4W2</accession>
<dbReference type="PANTHER" id="PTHR10977:SF3">
    <property type="entry name" value="DIPHOSPHOMEVALONATE DECARBOXYLASE"/>
    <property type="match status" value="1"/>
</dbReference>
<proteinExistence type="inferred from homology"/>
<dbReference type="Pfam" id="PF22700">
    <property type="entry name" value="MVD-like_N"/>
    <property type="match status" value="1"/>
</dbReference>
<evidence type="ECO:0000256" key="6">
    <source>
        <dbReference type="ARBA" id="ARBA00022741"/>
    </source>
</evidence>
<gene>
    <name evidence="20" type="ORF">MENT_LOCUS20663</name>
</gene>
<organism evidence="20 21">
    <name type="scientific">Meloidogyne enterolobii</name>
    <name type="common">Root-knot nematode worm</name>
    <name type="synonym">Meloidogyne mayaguensis</name>
    <dbReference type="NCBI Taxonomy" id="390850"/>
    <lineage>
        <taxon>Eukaryota</taxon>
        <taxon>Metazoa</taxon>
        <taxon>Ecdysozoa</taxon>
        <taxon>Nematoda</taxon>
        <taxon>Chromadorea</taxon>
        <taxon>Rhabditida</taxon>
        <taxon>Tylenchina</taxon>
        <taxon>Tylenchomorpha</taxon>
        <taxon>Tylenchoidea</taxon>
        <taxon>Meloidogynidae</taxon>
        <taxon>Meloidogyninae</taxon>
        <taxon>Meloidogyne</taxon>
    </lineage>
</organism>
<evidence type="ECO:0000256" key="10">
    <source>
        <dbReference type="ARBA" id="ARBA00023098"/>
    </source>
</evidence>
<sequence length="407" mass="46472">MTTTCSTITVQAPMNIALIKYWGKKNKDLIIPLNDSISITINSLCAITKITVDSNLENDLVIINGKIENNCRFERVFNEVRNIIDRRKRNVNGELLNENKYFKIESKTNFPIAAGLASSAAGFAAISFGLGSLFKFKELKEIVRIARIGSGSACRSILDGFVHWKAGNSDEDDSECICEQITTISHWKELRVLVITSSEERKKIGSTEAMQRSVLTSKLLQKRIEECVPERIENLKEAILNKNFPQFAEITMAESNQLHAVCLDTYPPIIYLNSTSFALMEFVHDFNTFYSSPLIAYTFDAGPNCFLFFEEKTFPLFYNSFKKCFNYSKDLIKINFDENENKEIKKLIIEGFLKEKLLNKIYLIFKENNGEILKGKEEIQFPWLEAKQINIQQLLLSKLGDGPKILE</sequence>
<keyword evidence="8 16" id="KW-0752">Steroid biosynthesis</keyword>
<dbReference type="GO" id="GO:0006695">
    <property type="term" value="P:cholesterol biosynthetic process"/>
    <property type="evidence" value="ECO:0007669"/>
    <property type="project" value="UniProtKB-UniPathway"/>
</dbReference>
<dbReference type="NCBIfam" id="TIGR01240">
    <property type="entry name" value="mevDPdecarb"/>
    <property type="match status" value="1"/>
</dbReference>
<comment type="catalytic activity">
    <reaction evidence="14 15 16">
        <text>(R)-5-diphosphomevalonate + ATP = isopentenyl diphosphate + ADP + phosphate + CO2</text>
        <dbReference type="Rhea" id="RHEA:23732"/>
        <dbReference type="ChEBI" id="CHEBI:16526"/>
        <dbReference type="ChEBI" id="CHEBI:30616"/>
        <dbReference type="ChEBI" id="CHEBI:43474"/>
        <dbReference type="ChEBI" id="CHEBI:57557"/>
        <dbReference type="ChEBI" id="CHEBI:128769"/>
        <dbReference type="ChEBI" id="CHEBI:456216"/>
        <dbReference type="EC" id="4.1.1.33"/>
    </reaction>
</comment>
<keyword evidence="17" id="KW-0472">Membrane</keyword>
<evidence type="ECO:0000259" key="18">
    <source>
        <dbReference type="Pfam" id="PF18376"/>
    </source>
</evidence>
<protein>
    <recommendedName>
        <fullName evidence="4 15">Diphosphomevalonate decarboxylase</fullName>
        <ecNumber evidence="3 15">4.1.1.33</ecNumber>
    </recommendedName>
</protein>
<comment type="pathway">
    <text evidence="16">Steroid biosynthesis; cholesterol biosynthesis.</text>
</comment>
<dbReference type="GO" id="GO:0005524">
    <property type="term" value="F:ATP binding"/>
    <property type="evidence" value="ECO:0007669"/>
    <property type="project" value="UniProtKB-UniRule"/>
</dbReference>
<evidence type="ECO:0000313" key="20">
    <source>
        <dbReference type="EMBL" id="CAD2169329.1"/>
    </source>
</evidence>
<evidence type="ECO:0000256" key="8">
    <source>
        <dbReference type="ARBA" id="ARBA00022955"/>
    </source>
</evidence>
<comment type="function">
    <text evidence="1 16">Catalyzes the ATP dependent decarboxylation of (R)-5-diphosphomevalonate to form isopentenyl diphosphate (IPP). Functions in the mevalonate (MVA) pathway leading to isopentenyl diphosphate (IPP), a key precursor for the biosynthesis of isoprenoids and sterol synthesis.</text>
</comment>
<dbReference type="Proteomes" id="UP000580250">
    <property type="component" value="Unassembled WGS sequence"/>
</dbReference>
<dbReference type="Gene3D" id="3.30.230.10">
    <property type="match status" value="1"/>
</dbReference>
<evidence type="ECO:0000256" key="16">
    <source>
        <dbReference type="RuleBase" id="RU363086"/>
    </source>
</evidence>
<dbReference type="PIRSF" id="PIRSF015950">
    <property type="entry name" value="Mev_P_decrbx"/>
    <property type="match status" value="1"/>
</dbReference>
<dbReference type="InterPro" id="IPR041431">
    <property type="entry name" value="Mvd1_C"/>
</dbReference>
<comment type="caution">
    <text evidence="20">The sequence shown here is derived from an EMBL/GenBank/DDBJ whole genome shotgun (WGS) entry which is preliminary data.</text>
</comment>
<evidence type="ECO:0000256" key="3">
    <source>
        <dbReference type="ARBA" id="ARBA00012296"/>
    </source>
</evidence>
<dbReference type="AlphaFoldDB" id="A0A6V7V4W2"/>
<keyword evidence="9 16" id="KW-0756">Sterol biosynthesis</keyword>
<dbReference type="InterPro" id="IPR005935">
    <property type="entry name" value="Mev_decarb"/>
</dbReference>
<evidence type="ECO:0000256" key="15">
    <source>
        <dbReference type="PIRNR" id="PIRNR015950"/>
    </source>
</evidence>
<dbReference type="Pfam" id="PF18376">
    <property type="entry name" value="MDD_C"/>
    <property type="match status" value="1"/>
</dbReference>
<dbReference type="PANTHER" id="PTHR10977">
    <property type="entry name" value="DIPHOSPHOMEVALONATE DECARBOXYLASE"/>
    <property type="match status" value="1"/>
</dbReference>
<comment type="similarity">
    <text evidence="2 15 16">Belongs to the diphosphomevalonate decarboxylase family.</text>
</comment>
<keyword evidence="17" id="KW-1133">Transmembrane helix</keyword>
<dbReference type="InterPro" id="IPR020568">
    <property type="entry name" value="Ribosomal_Su5_D2-typ_SF"/>
</dbReference>